<evidence type="ECO:0000313" key="1">
    <source>
        <dbReference type="EMBL" id="VDC97851.1"/>
    </source>
</evidence>
<name>A0A3P6BNT3_BRAOL</name>
<reference evidence="1" key="1">
    <citation type="submission" date="2018-11" db="EMBL/GenBank/DDBJ databases">
        <authorList>
            <consortium name="Genoscope - CEA"/>
            <person name="William W."/>
        </authorList>
    </citation>
    <scope>NUCLEOTIDE SEQUENCE</scope>
</reference>
<protein>
    <submittedName>
        <fullName evidence="1">Uncharacterized protein</fullName>
    </submittedName>
</protein>
<organism evidence="1">
    <name type="scientific">Brassica oleracea</name>
    <name type="common">Wild cabbage</name>
    <dbReference type="NCBI Taxonomy" id="3712"/>
    <lineage>
        <taxon>Eukaryota</taxon>
        <taxon>Viridiplantae</taxon>
        <taxon>Streptophyta</taxon>
        <taxon>Embryophyta</taxon>
        <taxon>Tracheophyta</taxon>
        <taxon>Spermatophyta</taxon>
        <taxon>Magnoliopsida</taxon>
        <taxon>eudicotyledons</taxon>
        <taxon>Gunneridae</taxon>
        <taxon>Pentapetalae</taxon>
        <taxon>rosids</taxon>
        <taxon>malvids</taxon>
        <taxon>Brassicales</taxon>
        <taxon>Brassicaceae</taxon>
        <taxon>Brassiceae</taxon>
        <taxon>Brassica</taxon>
    </lineage>
</organism>
<accession>A0A3P6BNT3</accession>
<dbReference type="AlphaFoldDB" id="A0A3P6BNT3"/>
<proteinExistence type="predicted"/>
<gene>
    <name evidence="1" type="ORF">BOLC3T19745H</name>
</gene>
<sequence length="167" mass="19166">MVLPNAPYARYTVEDLLQMPGREGLRIINPDRPPHTYWFSTDNCVGQSVGDIIRENFREAHPNWSLTPDHVRRTWFKCFAQKWNWSIVVNEKVKEEFYKKAMVRLKNIVGDLKEKWRSVQRSLTCSTARLTRDDDGNLPVPHTSGQVPHTGRALQIAAQEGAPPSLA</sequence>
<dbReference type="EMBL" id="LR031872">
    <property type="protein sequence ID" value="VDC97851.1"/>
    <property type="molecule type" value="Genomic_DNA"/>
</dbReference>